<organism evidence="4 5">
    <name type="scientific">Kwoniella newhampshirensis</name>
    <dbReference type="NCBI Taxonomy" id="1651941"/>
    <lineage>
        <taxon>Eukaryota</taxon>
        <taxon>Fungi</taxon>
        <taxon>Dikarya</taxon>
        <taxon>Basidiomycota</taxon>
        <taxon>Agaricomycotina</taxon>
        <taxon>Tremellomycetes</taxon>
        <taxon>Tremellales</taxon>
        <taxon>Cryptococcaceae</taxon>
        <taxon>Kwoniella</taxon>
    </lineage>
</organism>
<feature type="region of interest" description="Disordered" evidence="2">
    <location>
        <begin position="141"/>
        <end position="160"/>
    </location>
</feature>
<dbReference type="Pfam" id="PF00010">
    <property type="entry name" value="HLH"/>
    <property type="match status" value="1"/>
</dbReference>
<dbReference type="KEGG" id="kne:92180026"/>
<feature type="domain" description="BHLH" evidence="3">
    <location>
        <begin position="299"/>
        <end position="349"/>
    </location>
</feature>
<gene>
    <name evidence="4" type="ORF">IAR55_002768</name>
</gene>
<evidence type="ECO:0000256" key="2">
    <source>
        <dbReference type="SAM" id="MobiDB-lite"/>
    </source>
</evidence>
<evidence type="ECO:0000256" key="1">
    <source>
        <dbReference type="SAM" id="Coils"/>
    </source>
</evidence>
<reference evidence="4 5" key="1">
    <citation type="journal article" date="2024" name="bioRxiv">
        <title>Comparative genomics of Cryptococcus and Kwoniella reveals pathogenesis evolution and contrasting karyotype dynamics via intercentromeric recombination or chromosome fusion.</title>
        <authorList>
            <person name="Coelho M.A."/>
            <person name="David-Palma M."/>
            <person name="Shea T."/>
            <person name="Bowers K."/>
            <person name="McGinley-Smith S."/>
            <person name="Mohammad A.W."/>
            <person name="Gnirke A."/>
            <person name="Yurkov A.M."/>
            <person name="Nowrousian M."/>
            <person name="Sun S."/>
            <person name="Cuomo C.A."/>
            <person name="Heitman J."/>
        </authorList>
    </citation>
    <scope>NUCLEOTIDE SEQUENCE [LARGE SCALE GENOMIC DNA]</scope>
    <source>
        <strain evidence="4 5">CBS 13917</strain>
    </source>
</reference>
<dbReference type="GeneID" id="92180026"/>
<feature type="region of interest" description="Disordered" evidence="2">
    <location>
        <begin position="255"/>
        <end position="286"/>
    </location>
</feature>
<sequence length="393" mass="42744">MNNTSRPRPYAPDLRKSDSSTAGLSDDLSNSSLSFVTDPAIMDNYLMSQATQCRDAEPSAYHTAGQGKYGNDQGMYHGLYPPWQFPMSPFHQSVSSRLTDQPYPAMTLNYGGMNSAPSATQEPVRHSGLCGFQVGNIASSGSTSIGSSPDESSGIDQLSSSAASTVSPALLSPQSTIVAQMSSTSPTDYRYQGISYTGTPHDNITALGDFCRFGGAMGLAAELSYHTQPVGQQQQDEEEGSGWGKVATRRVAKLNENQVTSSPDDLQSSSTNASGPISQEGHKKRRTVTTVLDPVKAQQIRHNRVVSEQQRRNALRDAFNRLADALPHTNDRRCKMNILAQSLEHVQRMGEANRSLTQRVEELQRRCDSFEAHECGEVKSSKAIKGPGHRVRQ</sequence>
<dbReference type="InterPro" id="IPR011598">
    <property type="entry name" value="bHLH_dom"/>
</dbReference>
<dbReference type="PROSITE" id="PS50888">
    <property type="entry name" value="BHLH"/>
    <property type="match status" value="1"/>
</dbReference>
<dbReference type="Gene3D" id="4.10.280.10">
    <property type="entry name" value="Helix-loop-helix DNA-binding domain"/>
    <property type="match status" value="1"/>
</dbReference>
<proteinExistence type="predicted"/>
<dbReference type="InterPro" id="IPR036638">
    <property type="entry name" value="HLH_DNA-bd_sf"/>
</dbReference>
<dbReference type="RefSeq" id="XP_066803382.1">
    <property type="nucleotide sequence ID" value="XM_066945881.1"/>
</dbReference>
<dbReference type="SUPFAM" id="SSF47459">
    <property type="entry name" value="HLH, helix-loop-helix DNA-binding domain"/>
    <property type="match status" value="1"/>
</dbReference>
<dbReference type="Proteomes" id="UP001388673">
    <property type="component" value="Unassembled WGS sequence"/>
</dbReference>
<dbReference type="AlphaFoldDB" id="A0AAW0YSN3"/>
<keyword evidence="5" id="KW-1185">Reference proteome</keyword>
<protein>
    <recommendedName>
        <fullName evidence="3">BHLH domain-containing protein</fullName>
    </recommendedName>
</protein>
<comment type="caution">
    <text evidence="4">The sequence shown here is derived from an EMBL/GenBank/DDBJ whole genome shotgun (WGS) entry which is preliminary data.</text>
</comment>
<feature type="region of interest" description="Disordered" evidence="2">
    <location>
        <begin position="1"/>
        <end position="29"/>
    </location>
</feature>
<keyword evidence="1" id="KW-0175">Coiled coil</keyword>
<dbReference type="EMBL" id="JBCAWK010000005">
    <property type="protein sequence ID" value="KAK8858541.1"/>
    <property type="molecule type" value="Genomic_DNA"/>
</dbReference>
<name>A0AAW0YSN3_9TREE</name>
<feature type="coiled-coil region" evidence="1">
    <location>
        <begin position="346"/>
        <end position="373"/>
    </location>
</feature>
<evidence type="ECO:0000259" key="3">
    <source>
        <dbReference type="PROSITE" id="PS50888"/>
    </source>
</evidence>
<dbReference type="GO" id="GO:0046983">
    <property type="term" value="F:protein dimerization activity"/>
    <property type="evidence" value="ECO:0007669"/>
    <property type="project" value="InterPro"/>
</dbReference>
<accession>A0AAW0YSN3</accession>
<dbReference type="SMART" id="SM00353">
    <property type="entry name" value="HLH"/>
    <property type="match status" value="1"/>
</dbReference>
<evidence type="ECO:0000313" key="5">
    <source>
        <dbReference type="Proteomes" id="UP001388673"/>
    </source>
</evidence>
<feature type="compositionally biased region" description="Low complexity" evidence="2">
    <location>
        <begin position="141"/>
        <end position="155"/>
    </location>
</feature>
<feature type="compositionally biased region" description="Polar residues" evidence="2">
    <location>
        <begin position="255"/>
        <end position="277"/>
    </location>
</feature>
<evidence type="ECO:0000313" key="4">
    <source>
        <dbReference type="EMBL" id="KAK8858541.1"/>
    </source>
</evidence>